<dbReference type="InterPro" id="IPR000700">
    <property type="entry name" value="PAS-assoc_C"/>
</dbReference>
<dbReference type="SMART" id="SM00267">
    <property type="entry name" value="GGDEF"/>
    <property type="match status" value="1"/>
</dbReference>
<dbReference type="FunFam" id="3.20.20.450:FF:000001">
    <property type="entry name" value="Cyclic di-GMP phosphodiesterase yahA"/>
    <property type="match status" value="1"/>
</dbReference>
<dbReference type="PROSITE" id="PS50113">
    <property type="entry name" value="PAC"/>
    <property type="match status" value="1"/>
</dbReference>
<dbReference type="Gene3D" id="3.30.450.20">
    <property type="entry name" value="PAS domain"/>
    <property type="match status" value="2"/>
</dbReference>
<feature type="domain" description="PAS" evidence="1">
    <location>
        <begin position="39"/>
        <end position="88"/>
    </location>
</feature>
<feature type="domain" description="PAS" evidence="1">
    <location>
        <begin position="324"/>
        <end position="363"/>
    </location>
</feature>
<feature type="domain" description="EAL" evidence="3">
    <location>
        <begin position="616"/>
        <end position="870"/>
    </location>
</feature>
<feature type="domain" description="PAC" evidence="2">
    <location>
        <begin position="388"/>
        <end position="442"/>
    </location>
</feature>
<evidence type="ECO:0000313" key="5">
    <source>
        <dbReference type="EMBL" id="OIQ95893.1"/>
    </source>
</evidence>
<dbReference type="NCBIfam" id="TIGR00229">
    <property type="entry name" value="sensory_box"/>
    <property type="match status" value="2"/>
</dbReference>
<dbReference type="CDD" id="cd01949">
    <property type="entry name" value="GGDEF"/>
    <property type="match status" value="1"/>
</dbReference>
<gene>
    <name evidence="5" type="primary">gmr_120</name>
    <name evidence="5" type="ORF">GALL_221390</name>
</gene>
<dbReference type="PIRSF" id="PIRSF005925">
    <property type="entry name" value="Dos"/>
    <property type="match status" value="1"/>
</dbReference>
<dbReference type="CDD" id="cd00130">
    <property type="entry name" value="PAS"/>
    <property type="match status" value="2"/>
</dbReference>
<dbReference type="SUPFAM" id="SSF55785">
    <property type="entry name" value="PYP-like sensor domain (PAS domain)"/>
    <property type="match status" value="2"/>
</dbReference>
<dbReference type="Pfam" id="PF00989">
    <property type="entry name" value="PAS"/>
    <property type="match status" value="1"/>
</dbReference>
<dbReference type="NCBIfam" id="TIGR00254">
    <property type="entry name" value="GGDEF"/>
    <property type="match status" value="1"/>
</dbReference>
<dbReference type="PROSITE" id="PS50883">
    <property type="entry name" value="EAL"/>
    <property type="match status" value="1"/>
</dbReference>
<dbReference type="SMART" id="SM00086">
    <property type="entry name" value="PAC"/>
    <property type="match status" value="2"/>
</dbReference>
<name>A0A1J5S6G0_9ZZZZ</name>
<dbReference type="Pfam" id="PF00990">
    <property type="entry name" value="GGDEF"/>
    <property type="match status" value="1"/>
</dbReference>
<dbReference type="AlphaFoldDB" id="A0A1J5S6G0"/>
<evidence type="ECO:0000259" key="4">
    <source>
        <dbReference type="PROSITE" id="PS50887"/>
    </source>
</evidence>
<dbReference type="PROSITE" id="PS50112">
    <property type="entry name" value="PAS"/>
    <property type="match status" value="2"/>
</dbReference>
<dbReference type="Gene3D" id="3.30.70.270">
    <property type="match status" value="1"/>
</dbReference>
<dbReference type="InterPro" id="IPR029787">
    <property type="entry name" value="Nucleotide_cyclase"/>
</dbReference>
<dbReference type="GO" id="GO:0006355">
    <property type="term" value="P:regulation of DNA-templated transcription"/>
    <property type="evidence" value="ECO:0007669"/>
    <property type="project" value="InterPro"/>
</dbReference>
<dbReference type="EMBL" id="MLJW01000158">
    <property type="protein sequence ID" value="OIQ95893.1"/>
    <property type="molecule type" value="Genomic_DNA"/>
</dbReference>
<dbReference type="Pfam" id="PF13426">
    <property type="entry name" value="PAS_9"/>
    <property type="match status" value="1"/>
</dbReference>
<dbReference type="SMART" id="SM00091">
    <property type="entry name" value="PAS"/>
    <property type="match status" value="2"/>
</dbReference>
<dbReference type="CDD" id="cd01948">
    <property type="entry name" value="EAL"/>
    <property type="match status" value="1"/>
</dbReference>
<dbReference type="PROSITE" id="PS50887">
    <property type="entry name" value="GGDEF"/>
    <property type="match status" value="1"/>
</dbReference>
<sequence length="874" mass="94553">MPERRRSIAGVSLQHPPRLPAIDLPTLDMLDGGYALDLIFDRLTDGVMVVDGDGIIQHLNPAAQSLFGRWQDDLVGQPARLLLPDGRDPAAPGGLVASLADAGVTSCETRIRRADGGMQSVGLSVSEVHAGRRILRLGILRDISLRRRTEAVDELVTDINLRVLEGEGLDSLLPLLCGRLADLFDLTLVWVANRGPDGRIAIDGCAGSDALRAALHSAVLSWGCLPDEGEGPTIAALNSGSLELVPPSSPLWRGRLAPYAAGGAVSAVSLPLKVGQCVTGALTLYAPYPLDGDTLRDLEGLAVRIGVAAQVVADQKRLRLQGAAMSAAANAIMITDGNGYIEWVNEAFTRLSGFTLDEVLGQTPKILQSGRQDDAFYKDLWATVQAGRSWSGELLERGKDGKLYTVIQTITPMMDAQGHIHHFVAVHEDITERKRAQERAAFLSTHDAVTGLPNRVLFRDQLQQRLIRAETTGTPLAVLFLDLDHFSRVNDIQGHEAGDRLLGGVAERLAQVARGADLLARVGGDEFAVILSGETVTAEAESLALRMIGAVGMPFVLDGNDCHLGACVGIALYPDDGADPDSLIKHADMAMYRAIHEAPGGFRFFSTQMSEDMRSRVALERDLRRALAAEEFELHYQPQFDAESGRVVGMEALLRWRHPERGLVPPATFIPLAEETGLIIPLGDLVLRMACRQIRDWVTADLPMVPVAVNLSAVQLKRDGLAEHVRRVVEEFDVDPRLLELELTESSVMEDAMAAEAVLHALDKSGIKLAIDDFGTGYSSLSYLKRFPVQKLKIDQSFVRSLDQGGHDAAIARAIITLGHSLGLTVVSEGVEEESQLHYLRGQGCDVIQGYLFSRPIAPELIPEVMRRAAAAAN</sequence>
<dbReference type="PANTHER" id="PTHR44757">
    <property type="entry name" value="DIGUANYLATE CYCLASE DGCP"/>
    <property type="match status" value="1"/>
</dbReference>
<dbReference type="InterPro" id="IPR000014">
    <property type="entry name" value="PAS"/>
</dbReference>
<dbReference type="InterPro" id="IPR000160">
    <property type="entry name" value="GGDEF_dom"/>
</dbReference>
<dbReference type="GO" id="GO:0071111">
    <property type="term" value="F:cyclic-guanylate-specific phosphodiesterase activity"/>
    <property type="evidence" value="ECO:0007669"/>
    <property type="project" value="UniProtKB-EC"/>
</dbReference>
<dbReference type="EC" id="3.1.4.52" evidence="5"/>
<dbReference type="InterPro" id="IPR035919">
    <property type="entry name" value="EAL_sf"/>
</dbReference>
<feature type="domain" description="GGDEF" evidence="4">
    <location>
        <begin position="474"/>
        <end position="609"/>
    </location>
</feature>
<dbReference type="SMART" id="SM00052">
    <property type="entry name" value="EAL"/>
    <property type="match status" value="1"/>
</dbReference>
<reference evidence="5" key="1">
    <citation type="submission" date="2016-10" db="EMBL/GenBank/DDBJ databases">
        <title>Sequence of Gallionella enrichment culture.</title>
        <authorList>
            <person name="Poehlein A."/>
            <person name="Muehling M."/>
            <person name="Daniel R."/>
        </authorList>
    </citation>
    <scope>NUCLEOTIDE SEQUENCE</scope>
</reference>
<dbReference type="InterPro" id="IPR052155">
    <property type="entry name" value="Biofilm_reg_signaling"/>
</dbReference>
<dbReference type="SUPFAM" id="SSF141868">
    <property type="entry name" value="EAL domain-like"/>
    <property type="match status" value="1"/>
</dbReference>
<dbReference type="InterPro" id="IPR013767">
    <property type="entry name" value="PAS_fold"/>
</dbReference>
<dbReference type="Gene3D" id="3.30.450.40">
    <property type="match status" value="1"/>
</dbReference>
<evidence type="ECO:0000259" key="3">
    <source>
        <dbReference type="PROSITE" id="PS50883"/>
    </source>
</evidence>
<keyword evidence="5" id="KW-0378">Hydrolase</keyword>
<dbReference type="InterPro" id="IPR029016">
    <property type="entry name" value="GAF-like_dom_sf"/>
</dbReference>
<dbReference type="PANTHER" id="PTHR44757:SF2">
    <property type="entry name" value="BIOFILM ARCHITECTURE MAINTENANCE PROTEIN MBAA"/>
    <property type="match status" value="1"/>
</dbReference>
<dbReference type="Pfam" id="PF00563">
    <property type="entry name" value="EAL"/>
    <property type="match status" value="1"/>
</dbReference>
<protein>
    <submittedName>
        <fullName evidence="5">Cyclic di-GMP phosphodiesterase Gmr</fullName>
        <ecNumber evidence="5">3.1.4.52</ecNumber>
    </submittedName>
</protein>
<organism evidence="5">
    <name type="scientific">mine drainage metagenome</name>
    <dbReference type="NCBI Taxonomy" id="410659"/>
    <lineage>
        <taxon>unclassified sequences</taxon>
        <taxon>metagenomes</taxon>
        <taxon>ecological metagenomes</taxon>
    </lineage>
</organism>
<evidence type="ECO:0000259" key="2">
    <source>
        <dbReference type="PROSITE" id="PS50113"/>
    </source>
</evidence>
<dbReference type="Gene3D" id="3.20.20.450">
    <property type="entry name" value="EAL domain"/>
    <property type="match status" value="1"/>
</dbReference>
<dbReference type="InterPro" id="IPR012226">
    <property type="entry name" value="Diguanyl_cyclase/Pdiesterase"/>
</dbReference>
<dbReference type="SUPFAM" id="SSF55073">
    <property type="entry name" value="Nucleotide cyclase"/>
    <property type="match status" value="1"/>
</dbReference>
<accession>A0A1J5S6G0</accession>
<dbReference type="InterPro" id="IPR001633">
    <property type="entry name" value="EAL_dom"/>
</dbReference>
<dbReference type="InterPro" id="IPR035965">
    <property type="entry name" value="PAS-like_dom_sf"/>
</dbReference>
<dbReference type="SUPFAM" id="SSF55781">
    <property type="entry name" value="GAF domain-like"/>
    <property type="match status" value="1"/>
</dbReference>
<evidence type="ECO:0000259" key="1">
    <source>
        <dbReference type="PROSITE" id="PS50112"/>
    </source>
</evidence>
<dbReference type="InterPro" id="IPR001610">
    <property type="entry name" value="PAC"/>
</dbReference>
<comment type="caution">
    <text evidence="5">The sequence shown here is derived from an EMBL/GenBank/DDBJ whole genome shotgun (WGS) entry which is preliminary data.</text>
</comment>
<proteinExistence type="predicted"/>
<dbReference type="InterPro" id="IPR043128">
    <property type="entry name" value="Rev_trsase/Diguanyl_cyclase"/>
</dbReference>